<evidence type="ECO:0000313" key="2">
    <source>
        <dbReference type="EMBL" id="SMY26826.1"/>
    </source>
</evidence>
<dbReference type="AlphaFoldDB" id="A0A1Y6LR12"/>
<dbReference type="Proteomes" id="UP000215453">
    <property type="component" value="Chromosome 8"/>
</dbReference>
<sequence length="79" mass="8561">MKPYTLAFALFSAGPALVFPAADLARAAVSRTSARQKISEQTTFVARDWGQNDRYTVTCGSGGCHWGLCDHHSNCVKNV</sequence>
<proteinExistence type="predicted"/>
<feature type="chain" id="PRO_5011989179" evidence="1">
    <location>
        <begin position="21"/>
        <end position="79"/>
    </location>
</feature>
<reference evidence="2 3" key="1">
    <citation type="submission" date="2016-10" db="EMBL/GenBank/DDBJ databases">
        <authorList>
            <person name="Varghese N."/>
        </authorList>
    </citation>
    <scope>NUCLEOTIDE SEQUENCE [LARGE SCALE GENOMIC DNA]</scope>
</reference>
<name>A0A1Y6LR12_ZYMTR</name>
<keyword evidence="1" id="KW-0732">Signal</keyword>
<dbReference type="EMBL" id="LT882683">
    <property type="protein sequence ID" value="SMY26826.1"/>
    <property type="molecule type" value="Genomic_DNA"/>
</dbReference>
<accession>A0A1Y6LR12</accession>
<organism evidence="2 3">
    <name type="scientific">Zymoseptoria tritici ST99CH_1A5</name>
    <dbReference type="NCBI Taxonomy" id="1276529"/>
    <lineage>
        <taxon>Eukaryota</taxon>
        <taxon>Fungi</taxon>
        <taxon>Dikarya</taxon>
        <taxon>Ascomycota</taxon>
        <taxon>Pezizomycotina</taxon>
        <taxon>Dothideomycetes</taxon>
        <taxon>Dothideomycetidae</taxon>
        <taxon>Mycosphaerellales</taxon>
        <taxon>Mycosphaerellaceae</taxon>
        <taxon>Zymoseptoria</taxon>
    </lineage>
</organism>
<feature type="signal peptide" evidence="1">
    <location>
        <begin position="1"/>
        <end position="20"/>
    </location>
</feature>
<gene>
    <name evidence="2" type="ORF">ZT1A5_G8270</name>
</gene>
<evidence type="ECO:0000313" key="3">
    <source>
        <dbReference type="Proteomes" id="UP000215453"/>
    </source>
</evidence>
<evidence type="ECO:0000256" key="1">
    <source>
        <dbReference type="SAM" id="SignalP"/>
    </source>
</evidence>
<protein>
    <submittedName>
        <fullName evidence="2">Uncharacterized protein</fullName>
    </submittedName>
</protein>